<keyword evidence="4" id="KW-1185">Reference proteome</keyword>
<feature type="compositionally biased region" description="Low complexity" evidence="2">
    <location>
        <begin position="40"/>
        <end position="52"/>
    </location>
</feature>
<dbReference type="PANTHER" id="PTHR12150">
    <property type="entry name" value="CLASS IV SAM-BINDING METHYLTRANSFERASE-RELATED"/>
    <property type="match status" value="1"/>
</dbReference>
<accession>A0ABQ7J8G7</accession>
<feature type="non-terminal residue" evidence="3">
    <location>
        <position position="184"/>
    </location>
</feature>
<comment type="caution">
    <text evidence="3">The sequence shown here is derived from an EMBL/GenBank/DDBJ whole genome shotgun (WGS) entry which is preliminary data.</text>
</comment>
<dbReference type="InterPro" id="IPR003750">
    <property type="entry name" value="Put_MeTrfase-C9orf114-like"/>
</dbReference>
<dbReference type="Proteomes" id="UP000823046">
    <property type="component" value="Unassembled WGS sequence"/>
</dbReference>
<evidence type="ECO:0000256" key="2">
    <source>
        <dbReference type="SAM" id="MobiDB-lite"/>
    </source>
</evidence>
<organism evidence="3 4">
    <name type="scientific">Cardiosporidium cionae</name>
    <dbReference type="NCBI Taxonomy" id="476202"/>
    <lineage>
        <taxon>Eukaryota</taxon>
        <taxon>Sar</taxon>
        <taxon>Alveolata</taxon>
        <taxon>Apicomplexa</taxon>
        <taxon>Aconoidasida</taxon>
        <taxon>Nephromycida</taxon>
        <taxon>Cardiosporidium</taxon>
    </lineage>
</organism>
<reference evidence="3 4" key="1">
    <citation type="journal article" date="2020" name="bioRxiv">
        <title>Metabolic contributions of an alphaproteobacterial endosymbiont in the apicomplexan Cardiosporidium cionae.</title>
        <authorList>
            <person name="Hunter E.S."/>
            <person name="Paight C.J."/>
            <person name="Lane C.E."/>
        </authorList>
    </citation>
    <scope>NUCLEOTIDE SEQUENCE [LARGE SCALE GENOMIC DNA]</scope>
    <source>
        <strain evidence="3">ESH_2018</strain>
    </source>
</reference>
<dbReference type="Gene3D" id="3.40.1280.10">
    <property type="match status" value="1"/>
</dbReference>
<evidence type="ECO:0008006" key="5">
    <source>
        <dbReference type="Google" id="ProtNLM"/>
    </source>
</evidence>
<dbReference type="CDD" id="cd18086">
    <property type="entry name" value="HsC9orf114-like"/>
    <property type="match status" value="1"/>
</dbReference>
<comment type="similarity">
    <text evidence="1">Belongs to the class IV-like SAM-binding methyltransferase superfamily.</text>
</comment>
<proteinExistence type="inferred from homology"/>
<dbReference type="InterPro" id="IPR029028">
    <property type="entry name" value="Alpha/beta_knot_MTases"/>
</dbReference>
<dbReference type="InterPro" id="IPR029026">
    <property type="entry name" value="tRNA_m1G_MTases_N"/>
</dbReference>
<gene>
    <name evidence="3" type="ORF">IE077_003345</name>
</gene>
<dbReference type="PANTHER" id="PTHR12150:SF13">
    <property type="entry name" value="METHYLTRANSFERASE C9ORF114-RELATED"/>
    <property type="match status" value="1"/>
</dbReference>
<name>A0ABQ7J8G7_9APIC</name>
<evidence type="ECO:0000313" key="4">
    <source>
        <dbReference type="Proteomes" id="UP000823046"/>
    </source>
</evidence>
<sequence length="184" mass="20361">MPKHKLKPSNNEACDKDIKKKRKKDKLASTVPLEVEQNEAAPAATSLSSSSSHVREVENGLSSPSTATLPPVVSLPRSIPPHLPFQGYKRKSTITVALPSSIISNAQRGELKSYLVGEIARSLTIFGVDAVIIYEDYPKSPLSSHDATSSLDAFSQELEFFVRNLQYLETPQYLRKWLFPMHPG</sequence>
<dbReference type="Pfam" id="PF02598">
    <property type="entry name" value="Methyltrn_RNA_3"/>
    <property type="match status" value="1"/>
</dbReference>
<dbReference type="EMBL" id="JADAQX010000429">
    <property type="protein sequence ID" value="KAF8820276.1"/>
    <property type="molecule type" value="Genomic_DNA"/>
</dbReference>
<feature type="region of interest" description="Disordered" evidence="2">
    <location>
        <begin position="1"/>
        <end position="73"/>
    </location>
</feature>
<evidence type="ECO:0000256" key="1">
    <source>
        <dbReference type="ARBA" id="ARBA00009841"/>
    </source>
</evidence>
<evidence type="ECO:0000313" key="3">
    <source>
        <dbReference type="EMBL" id="KAF8820276.1"/>
    </source>
</evidence>
<dbReference type="SUPFAM" id="SSF75217">
    <property type="entry name" value="alpha/beta knot"/>
    <property type="match status" value="1"/>
</dbReference>
<protein>
    <recommendedName>
        <fullName evidence="5">RNA methyltransferase</fullName>
    </recommendedName>
</protein>